<dbReference type="EMBL" id="BARS01014115">
    <property type="protein sequence ID" value="GAF90171.1"/>
    <property type="molecule type" value="Genomic_DNA"/>
</dbReference>
<dbReference type="SUPFAM" id="SSF50447">
    <property type="entry name" value="Translation proteins"/>
    <property type="match status" value="1"/>
</dbReference>
<name>X0TSJ3_9ZZZZ</name>
<dbReference type="GO" id="GO:0005525">
    <property type="term" value="F:GTP binding"/>
    <property type="evidence" value="ECO:0007669"/>
    <property type="project" value="UniProtKB-KW"/>
</dbReference>
<evidence type="ECO:0000313" key="4">
    <source>
        <dbReference type="EMBL" id="GAF90171.1"/>
    </source>
</evidence>
<organism evidence="4">
    <name type="scientific">marine sediment metagenome</name>
    <dbReference type="NCBI Taxonomy" id="412755"/>
    <lineage>
        <taxon>unclassified sequences</taxon>
        <taxon>metagenomes</taxon>
        <taxon>ecological metagenomes</taxon>
    </lineage>
</organism>
<sequence length="96" mass="10394">QAAVPVLGGAAFQNQGIQPLLDAIVHFLPSPIDIPPIRGIDSGEIRMAEIEQPFSALAFKVVTDRYAGRLVFIRVYSGRAKVGEYLLNSSTGQNVR</sequence>
<feature type="non-terminal residue" evidence="4">
    <location>
        <position position="1"/>
    </location>
</feature>
<keyword evidence="2" id="KW-0648">Protein biosynthesis</keyword>
<dbReference type="PANTHER" id="PTHR43261">
    <property type="entry name" value="TRANSLATION ELONGATION FACTOR G-RELATED"/>
    <property type="match status" value="1"/>
</dbReference>
<feature type="non-terminal residue" evidence="4">
    <location>
        <position position="96"/>
    </location>
</feature>
<dbReference type="Gene3D" id="3.40.50.300">
    <property type="entry name" value="P-loop containing nucleotide triphosphate hydrolases"/>
    <property type="match status" value="2"/>
</dbReference>
<evidence type="ECO:0000256" key="3">
    <source>
        <dbReference type="ARBA" id="ARBA00023134"/>
    </source>
</evidence>
<keyword evidence="1" id="KW-0547">Nucleotide-binding</keyword>
<dbReference type="AlphaFoldDB" id="X0TSJ3"/>
<evidence type="ECO:0000256" key="2">
    <source>
        <dbReference type="ARBA" id="ARBA00022917"/>
    </source>
</evidence>
<accession>X0TSJ3</accession>
<dbReference type="InterPro" id="IPR009000">
    <property type="entry name" value="Transl_B-barrel_sf"/>
</dbReference>
<reference evidence="4" key="1">
    <citation type="journal article" date="2014" name="Front. Microbiol.">
        <title>High frequency of phylogenetically diverse reductive dehalogenase-homologous genes in deep subseafloor sedimentary metagenomes.</title>
        <authorList>
            <person name="Kawai M."/>
            <person name="Futagami T."/>
            <person name="Toyoda A."/>
            <person name="Takaki Y."/>
            <person name="Nishi S."/>
            <person name="Hori S."/>
            <person name="Arai W."/>
            <person name="Tsubouchi T."/>
            <person name="Morono Y."/>
            <person name="Uchiyama I."/>
            <person name="Ito T."/>
            <person name="Fujiyama A."/>
            <person name="Inagaki F."/>
            <person name="Takami H."/>
        </authorList>
    </citation>
    <scope>NUCLEOTIDE SEQUENCE</scope>
    <source>
        <strain evidence="4">Expedition CK06-06</strain>
    </source>
</reference>
<gene>
    <name evidence="4" type="ORF">S01H1_24034</name>
</gene>
<dbReference type="GO" id="GO:0032790">
    <property type="term" value="P:ribosome disassembly"/>
    <property type="evidence" value="ECO:0007669"/>
    <property type="project" value="TreeGrafter"/>
</dbReference>
<dbReference type="PANTHER" id="PTHR43261:SF1">
    <property type="entry name" value="RIBOSOME-RELEASING FACTOR 2, MITOCHONDRIAL"/>
    <property type="match status" value="1"/>
</dbReference>
<keyword evidence="3" id="KW-0342">GTP-binding</keyword>
<proteinExistence type="predicted"/>
<dbReference type="GO" id="GO:0006412">
    <property type="term" value="P:translation"/>
    <property type="evidence" value="ECO:0007669"/>
    <property type="project" value="UniProtKB-KW"/>
</dbReference>
<comment type="caution">
    <text evidence="4">The sequence shown here is derived from an EMBL/GenBank/DDBJ whole genome shotgun (WGS) entry which is preliminary data.</text>
</comment>
<evidence type="ECO:0000256" key="1">
    <source>
        <dbReference type="ARBA" id="ARBA00022741"/>
    </source>
</evidence>
<protein>
    <submittedName>
        <fullName evidence="4">Uncharacterized protein</fullName>
    </submittedName>
</protein>
<dbReference type="InterPro" id="IPR027417">
    <property type="entry name" value="P-loop_NTPase"/>
</dbReference>